<keyword evidence="1" id="KW-0812">Transmembrane</keyword>
<dbReference type="EMBL" id="ABDF02000078">
    <property type="protein sequence ID" value="EHK20769.1"/>
    <property type="molecule type" value="Genomic_DNA"/>
</dbReference>
<evidence type="ECO:0000313" key="3">
    <source>
        <dbReference type="Proteomes" id="UP000007115"/>
    </source>
</evidence>
<protein>
    <submittedName>
        <fullName evidence="2">Uncharacterized protein</fullName>
    </submittedName>
</protein>
<dbReference type="InParanoid" id="G9MY09"/>
<dbReference type="OMA" id="WNGPSEK"/>
<dbReference type="eggNOG" id="ENOG502SXI9">
    <property type="taxonomic scope" value="Eukaryota"/>
</dbReference>
<comment type="caution">
    <text evidence="2">The sequence shown here is derived from an EMBL/GenBank/DDBJ whole genome shotgun (WGS) entry which is preliminary data.</text>
</comment>
<dbReference type="AlphaFoldDB" id="G9MY09"/>
<keyword evidence="3" id="KW-1185">Reference proteome</keyword>
<dbReference type="RefSeq" id="XP_013954962.1">
    <property type="nucleotide sequence ID" value="XM_014099487.1"/>
</dbReference>
<dbReference type="OrthoDB" id="5231661at2759"/>
<reference evidence="2 3" key="1">
    <citation type="journal article" date="2011" name="Genome Biol.">
        <title>Comparative genome sequence analysis underscores mycoparasitism as the ancestral life style of Trichoderma.</title>
        <authorList>
            <person name="Kubicek C.P."/>
            <person name="Herrera-Estrella A."/>
            <person name="Seidl-Seiboth V."/>
            <person name="Martinez D.A."/>
            <person name="Druzhinina I.S."/>
            <person name="Thon M."/>
            <person name="Zeilinger S."/>
            <person name="Casas-Flores S."/>
            <person name="Horwitz B.A."/>
            <person name="Mukherjee P.K."/>
            <person name="Mukherjee M."/>
            <person name="Kredics L."/>
            <person name="Alcaraz L.D."/>
            <person name="Aerts A."/>
            <person name="Antal Z."/>
            <person name="Atanasova L."/>
            <person name="Cervantes-Badillo M.G."/>
            <person name="Challacombe J."/>
            <person name="Chertkov O."/>
            <person name="McCluskey K."/>
            <person name="Coulpier F."/>
            <person name="Deshpande N."/>
            <person name="von Doehren H."/>
            <person name="Ebbole D.J."/>
            <person name="Esquivel-Naranjo E.U."/>
            <person name="Fekete E."/>
            <person name="Flipphi M."/>
            <person name="Glaser F."/>
            <person name="Gomez-Rodriguez E.Y."/>
            <person name="Gruber S."/>
            <person name="Han C."/>
            <person name="Henrissat B."/>
            <person name="Hermosa R."/>
            <person name="Hernandez-Onate M."/>
            <person name="Karaffa L."/>
            <person name="Kosti I."/>
            <person name="Le Crom S."/>
            <person name="Lindquist E."/>
            <person name="Lucas S."/>
            <person name="Luebeck M."/>
            <person name="Luebeck P.S."/>
            <person name="Margeot A."/>
            <person name="Metz B."/>
            <person name="Misra M."/>
            <person name="Nevalainen H."/>
            <person name="Omann M."/>
            <person name="Packer N."/>
            <person name="Perrone G."/>
            <person name="Uresti-Rivera E.E."/>
            <person name="Salamov A."/>
            <person name="Schmoll M."/>
            <person name="Seiboth B."/>
            <person name="Shapiro H."/>
            <person name="Sukno S."/>
            <person name="Tamayo-Ramos J.A."/>
            <person name="Tisch D."/>
            <person name="Wiest A."/>
            <person name="Wilkinson H.H."/>
            <person name="Zhang M."/>
            <person name="Coutinho P.M."/>
            <person name="Kenerley C.M."/>
            <person name="Monte E."/>
            <person name="Baker S.E."/>
            <person name="Grigoriev I.V."/>
        </authorList>
    </citation>
    <scope>NUCLEOTIDE SEQUENCE [LARGE SCALE GENOMIC DNA]</scope>
    <source>
        <strain evidence="3">Gv29-8 / FGSC 10586</strain>
    </source>
</reference>
<dbReference type="HOGENOM" id="CLU_1981884_0_0_1"/>
<dbReference type="Proteomes" id="UP000007115">
    <property type="component" value="Unassembled WGS sequence"/>
</dbReference>
<keyword evidence="1" id="KW-1133">Transmembrane helix</keyword>
<accession>G9MY09</accession>
<feature type="transmembrane region" description="Helical" evidence="1">
    <location>
        <begin position="88"/>
        <end position="107"/>
    </location>
</feature>
<sequence>MSTRLAYMMKPVLASANIASVARTLHPTKMRSISTTLNVWRTHRKYQIITNYQHLIRNFSSYSHLRNKQNNEDLPSFSFEGLGMTRNVKLFVIAVLSIFGTIETWVWCKGIYRWWNGPSEKEKKLA</sequence>
<evidence type="ECO:0000256" key="1">
    <source>
        <dbReference type="SAM" id="Phobius"/>
    </source>
</evidence>
<dbReference type="GeneID" id="25790733"/>
<dbReference type="VEuPathDB" id="FungiDB:TRIVIDRAFT_213331"/>
<keyword evidence="1" id="KW-0472">Membrane</keyword>
<evidence type="ECO:0000313" key="2">
    <source>
        <dbReference type="EMBL" id="EHK20769.1"/>
    </source>
</evidence>
<proteinExistence type="predicted"/>
<name>G9MY09_HYPVG</name>
<gene>
    <name evidence="2" type="ORF">TRIVIDRAFT_213331</name>
</gene>
<organism evidence="2 3">
    <name type="scientific">Hypocrea virens (strain Gv29-8 / FGSC 10586)</name>
    <name type="common">Gliocladium virens</name>
    <name type="synonym">Trichoderma virens</name>
    <dbReference type="NCBI Taxonomy" id="413071"/>
    <lineage>
        <taxon>Eukaryota</taxon>
        <taxon>Fungi</taxon>
        <taxon>Dikarya</taxon>
        <taxon>Ascomycota</taxon>
        <taxon>Pezizomycotina</taxon>
        <taxon>Sordariomycetes</taxon>
        <taxon>Hypocreomycetidae</taxon>
        <taxon>Hypocreales</taxon>
        <taxon>Hypocreaceae</taxon>
        <taxon>Trichoderma</taxon>
    </lineage>
</organism>